<gene>
    <name evidence="10" type="ORF">SAMN05216353_1014</name>
</gene>
<feature type="domain" description="Prepilin peptidase A24 N-terminal" evidence="9">
    <location>
        <begin position="12"/>
        <end position="92"/>
    </location>
</feature>
<keyword evidence="4 7" id="KW-0812">Transmembrane</keyword>
<dbReference type="PANTHER" id="PTHR30487:SF0">
    <property type="entry name" value="PREPILIN LEADER PEPTIDASE_N-METHYLTRANSFERASE-RELATED"/>
    <property type="match status" value="1"/>
</dbReference>
<dbReference type="Gene3D" id="1.20.120.1220">
    <property type="match status" value="1"/>
</dbReference>
<evidence type="ECO:0000259" key="9">
    <source>
        <dbReference type="Pfam" id="PF06750"/>
    </source>
</evidence>
<comment type="subcellular location">
    <subcellularLocation>
        <location evidence="1">Cell membrane</location>
        <topology evidence="1">Multi-pass membrane protein</topology>
    </subcellularLocation>
</comment>
<evidence type="ECO:0000256" key="1">
    <source>
        <dbReference type="ARBA" id="ARBA00004651"/>
    </source>
</evidence>
<feature type="transmembrane region" description="Helical" evidence="7">
    <location>
        <begin position="147"/>
        <end position="167"/>
    </location>
</feature>
<feature type="transmembrane region" description="Helical" evidence="7">
    <location>
        <begin position="6"/>
        <end position="29"/>
    </location>
</feature>
<dbReference type="EMBL" id="FOOG01000001">
    <property type="protein sequence ID" value="SFF52312.1"/>
    <property type="molecule type" value="Genomic_DNA"/>
</dbReference>
<dbReference type="InterPro" id="IPR050882">
    <property type="entry name" value="Prepilin_peptidase/N-MTase"/>
</dbReference>
<dbReference type="Pfam" id="PF06750">
    <property type="entry name" value="A24_N_bact"/>
    <property type="match status" value="1"/>
</dbReference>
<reference evidence="11" key="1">
    <citation type="submission" date="2016-10" db="EMBL/GenBank/DDBJ databases">
        <authorList>
            <person name="Varghese N."/>
            <person name="Submissions S."/>
        </authorList>
    </citation>
    <scope>NUCLEOTIDE SEQUENCE [LARGE SCALE GENOMIC DNA]</scope>
    <source>
        <strain evidence="11">FP5</strain>
    </source>
</reference>
<dbReference type="RefSeq" id="WP_089748915.1">
    <property type="nucleotide sequence ID" value="NZ_FOOG01000001.1"/>
</dbReference>
<evidence type="ECO:0000256" key="5">
    <source>
        <dbReference type="ARBA" id="ARBA00022989"/>
    </source>
</evidence>
<dbReference type="GO" id="GO:0004190">
    <property type="term" value="F:aspartic-type endopeptidase activity"/>
    <property type="evidence" value="ECO:0007669"/>
    <property type="project" value="InterPro"/>
</dbReference>
<sequence>MNTLLLLYILTTGLILGSFYHVVGIRLPVRTPFLTGRSQCPHCQTKLQPIDLIPLFSYLLTKGACRHCCTHISLSYPIVEALTGVLFLISYIVYGWTPSFLGACLLISLSIMVTVSDLRYMLIPDLLLIWFAAIFIIYRILYPLHPWYSSVNGAFISLLLIAFIIILSKGGMGAGDMKLLGVLGILLGTQHVLVTFFIAVFIGTVTSLLMVGLKRSGRKDPVPFGPSIVSAAVIVYFFGENLVVLYLSSF</sequence>
<keyword evidence="5 7" id="KW-1133">Transmembrane helix</keyword>
<dbReference type="InterPro" id="IPR000045">
    <property type="entry name" value="Prepilin_IV_endopep_pep"/>
</dbReference>
<evidence type="ECO:0000259" key="8">
    <source>
        <dbReference type="Pfam" id="PF01478"/>
    </source>
</evidence>
<evidence type="ECO:0000256" key="4">
    <source>
        <dbReference type="ARBA" id="ARBA00022692"/>
    </source>
</evidence>
<dbReference type="AlphaFoldDB" id="A0A1I2JBV0"/>
<feature type="transmembrane region" description="Helical" evidence="7">
    <location>
        <begin position="224"/>
        <end position="247"/>
    </location>
</feature>
<name>A0A1I2JBV0_9BACI</name>
<protein>
    <submittedName>
        <fullName evidence="10">Type 4 prepilin peptidase 1 Aspartic peptidase. MEROPS family A24A</fullName>
    </submittedName>
</protein>
<dbReference type="OrthoDB" id="9789291at2"/>
<keyword evidence="11" id="KW-1185">Reference proteome</keyword>
<feature type="domain" description="Prepilin type IV endopeptidase peptidase" evidence="8">
    <location>
        <begin position="104"/>
        <end position="207"/>
    </location>
</feature>
<dbReference type="PANTHER" id="PTHR30487">
    <property type="entry name" value="TYPE 4 PREPILIN-LIKE PROTEINS LEADER PEPTIDE-PROCESSING ENZYME"/>
    <property type="match status" value="1"/>
</dbReference>
<comment type="similarity">
    <text evidence="2">Belongs to the peptidase A24 family.</text>
</comment>
<proteinExistence type="inferred from homology"/>
<evidence type="ECO:0000256" key="3">
    <source>
        <dbReference type="ARBA" id="ARBA00022475"/>
    </source>
</evidence>
<dbReference type="GO" id="GO:0006465">
    <property type="term" value="P:signal peptide processing"/>
    <property type="evidence" value="ECO:0007669"/>
    <property type="project" value="TreeGrafter"/>
</dbReference>
<dbReference type="Proteomes" id="UP000198897">
    <property type="component" value="Unassembled WGS sequence"/>
</dbReference>
<feature type="transmembrane region" description="Helical" evidence="7">
    <location>
        <begin position="179"/>
        <end position="204"/>
    </location>
</feature>
<evidence type="ECO:0000256" key="7">
    <source>
        <dbReference type="SAM" id="Phobius"/>
    </source>
</evidence>
<feature type="transmembrane region" description="Helical" evidence="7">
    <location>
        <begin position="122"/>
        <end position="141"/>
    </location>
</feature>
<dbReference type="InterPro" id="IPR010627">
    <property type="entry name" value="Prepilin_pept_A24_N"/>
</dbReference>
<evidence type="ECO:0000256" key="2">
    <source>
        <dbReference type="ARBA" id="ARBA00005801"/>
    </source>
</evidence>
<organism evidence="10 11">
    <name type="scientific">Halobacillus alkaliphilus</name>
    <dbReference type="NCBI Taxonomy" id="396056"/>
    <lineage>
        <taxon>Bacteria</taxon>
        <taxon>Bacillati</taxon>
        <taxon>Bacillota</taxon>
        <taxon>Bacilli</taxon>
        <taxon>Bacillales</taxon>
        <taxon>Bacillaceae</taxon>
        <taxon>Halobacillus</taxon>
    </lineage>
</organism>
<evidence type="ECO:0000256" key="6">
    <source>
        <dbReference type="ARBA" id="ARBA00023136"/>
    </source>
</evidence>
<keyword evidence="3" id="KW-1003">Cell membrane</keyword>
<accession>A0A1I2JBV0</accession>
<keyword evidence="6 7" id="KW-0472">Membrane</keyword>
<dbReference type="Pfam" id="PF01478">
    <property type="entry name" value="Peptidase_A24"/>
    <property type="match status" value="1"/>
</dbReference>
<evidence type="ECO:0000313" key="10">
    <source>
        <dbReference type="EMBL" id="SFF52312.1"/>
    </source>
</evidence>
<evidence type="ECO:0000313" key="11">
    <source>
        <dbReference type="Proteomes" id="UP000198897"/>
    </source>
</evidence>
<dbReference type="GO" id="GO:0005886">
    <property type="term" value="C:plasma membrane"/>
    <property type="evidence" value="ECO:0007669"/>
    <property type="project" value="UniProtKB-SubCell"/>
</dbReference>